<dbReference type="Proteomes" id="UP001176941">
    <property type="component" value="Chromosome 24"/>
</dbReference>
<sequence length="101" mass="11251">MGCKMDAVSRHENIKFPCPSPLRALRNVVISAIVLSCFSCVFNLRDPTDYQAPLSMEFSRQEYWGGLPCAPPGDLPNPLIKFLLHWQADSLPLAPPGKHCQ</sequence>
<evidence type="ECO:0000313" key="2">
    <source>
        <dbReference type="Proteomes" id="UP001176941"/>
    </source>
</evidence>
<protein>
    <submittedName>
        <fullName evidence="1">Uncharacterized protein</fullName>
    </submittedName>
</protein>
<accession>A0ABN8YVF1</accession>
<organism evidence="1 2">
    <name type="scientific">Rangifer tarandus platyrhynchus</name>
    <name type="common">Svalbard reindeer</name>
    <dbReference type="NCBI Taxonomy" id="3082113"/>
    <lineage>
        <taxon>Eukaryota</taxon>
        <taxon>Metazoa</taxon>
        <taxon>Chordata</taxon>
        <taxon>Craniata</taxon>
        <taxon>Vertebrata</taxon>
        <taxon>Euteleostomi</taxon>
        <taxon>Mammalia</taxon>
        <taxon>Eutheria</taxon>
        <taxon>Laurasiatheria</taxon>
        <taxon>Artiodactyla</taxon>
        <taxon>Ruminantia</taxon>
        <taxon>Pecora</taxon>
        <taxon>Cervidae</taxon>
        <taxon>Odocoileinae</taxon>
        <taxon>Rangifer</taxon>
    </lineage>
</organism>
<evidence type="ECO:0000313" key="1">
    <source>
        <dbReference type="EMBL" id="CAI9164981.1"/>
    </source>
</evidence>
<proteinExistence type="predicted"/>
<dbReference type="EMBL" id="OX459960">
    <property type="protein sequence ID" value="CAI9164981.1"/>
    <property type="molecule type" value="Genomic_DNA"/>
</dbReference>
<keyword evidence="2" id="KW-1185">Reference proteome</keyword>
<reference evidence="1" key="1">
    <citation type="submission" date="2023-04" db="EMBL/GenBank/DDBJ databases">
        <authorList>
            <consortium name="ELIXIR-Norway"/>
        </authorList>
    </citation>
    <scope>NUCLEOTIDE SEQUENCE [LARGE SCALE GENOMIC DNA]</scope>
</reference>
<gene>
    <name evidence="1" type="ORF">MRATA1EN1_LOCUS13943</name>
</gene>
<name>A0ABN8YVF1_RANTA</name>